<evidence type="ECO:0000313" key="1">
    <source>
        <dbReference type="EMBL" id="MCM2534546.1"/>
    </source>
</evidence>
<dbReference type="Proteomes" id="UP001523262">
    <property type="component" value="Unassembled WGS sequence"/>
</dbReference>
<organism evidence="1 2">
    <name type="scientific">Neobacillus pocheonensis</name>
    <dbReference type="NCBI Taxonomy" id="363869"/>
    <lineage>
        <taxon>Bacteria</taxon>
        <taxon>Bacillati</taxon>
        <taxon>Bacillota</taxon>
        <taxon>Bacilli</taxon>
        <taxon>Bacillales</taxon>
        <taxon>Bacillaceae</taxon>
        <taxon>Neobacillus</taxon>
    </lineage>
</organism>
<sequence>MGKYSQADLLKEELSLIGSSDLFGRFLQKMNKTSTVLLTIDVPKNLFLRAEVFCEDIKDLSEMPFTQNDLINLLYNDFLTYAKKNPDPRKLFRMLTSLDHQAGKDTVLEKKGESIFKLIHKDVHQEMKTLQLRMRRKFALRGEVLLADMEEIQPQHGYTLERVFELLYIDFIDKFRKGNNADAVKNILALLED</sequence>
<comment type="caution">
    <text evidence="1">The sequence shown here is derived from an EMBL/GenBank/DDBJ whole genome shotgun (WGS) entry which is preliminary data.</text>
</comment>
<gene>
    <name evidence="1" type="ORF">NDK43_22110</name>
</gene>
<evidence type="ECO:0000313" key="2">
    <source>
        <dbReference type="Proteomes" id="UP001523262"/>
    </source>
</evidence>
<name>A0ABT0WE09_9BACI</name>
<keyword evidence="2" id="KW-1185">Reference proteome</keyword>
<proteinExistence type="predicted"/>
<reference evidence="1 2" key="1">
    <citation type="submission" date="2022-06" db="EMBL/GenBank/DDBJ databases">
        <authorList>
            <person name="Jeon C.O."/>
        </authorList>
    </citation>
    <scope>NUCLEOTIDE SEQUENCE [LARGE SCALE GENOMIC DNA]</scope>
    <source>
        <strain evidence="1 2">KCTC 13943</strain>
    </source>
</reference>
<dbReference type="EMBL" id="JAMQCR010000002">
    <property type="protein sequence ID" value="MCM2534546.1"/>
    <property type="molecule type" value="Genomic_DNA"/>
</dbReference>
<accession>A0ABT0WE09</accession>
<protein>
    <submittedName>
        <fullName evidence="1">Uncharacterized protein</fullName>
    </submittedName>
</protein>